<dbReference type="PANTHER" id="PTHR43968:SF6">
    <property type="entry name" value="GLUTATHIONE S-TRANSFERASE OMEGA"/>
    <property type="match status" value="1"/>
</dbReference>
<dbReference type="InterPro" id="IPR029058">
    <property type="entry name" value="AB_hydrolase_fold"/>
</dbReference>
<dbReference type="InterPro" id="IPR004045">
    <property type="entry name" value="Glutathione_S-Trfase_N"/>
</dbReference>
<dbReference type="STRING" id="1169540.A0A0G4FU56"/>
<sequence length="247" mass="27291">MCPFAQRTWIALEEAGLPYKLTEVSLYGAGGKPKWFLDLNPKGLVPVLVIDGQPVAESEATLDAIAELAPSLATPTPSKRQQWRDMLEQRLIPVGKAAVLNPSSKNMAALRVVIAEFPGSFNLDGVREAKTIGEFDRHFIAPIFGFADKKDYYMKSASKPHLPFIRTPYMAINARDDPFVDDESLPQERHVDHVAKQHTDDVGAPVRLVYTEKGGHCGFYMGKGGWSLAEEMGRFLGDVDRAHNGLL</sequence>
<dbReference type="VEuPathDB" id="CryptoDB:Vbra_21691"/>
<accession>A0A0G4FU56</accession>
<evidence type="ECO:0000259" key="1">
    <source>
        <dbReference type="PROSITE" id="PS50404"/>
    </source>
</evidence>
<dbReference type="InParanoid" id="A0A0G4FU56"/>
<feature type="domain" description="GST N-terminal" evidence="1">
    <location>
        <begin position="1"/>
        <end position="73"/>
    </location>
</feature>
<dbReference type="SUPFAM" id="SSF52833">
    <property type="entry name" value="Thioredoxin-like"/>
    <property type="match status" value="1"/>
</dbReference>
<dbReference type="SUPFAM" id="SSF53474">
    <property type="entry name" value="alpha/beta-Hydrolases"/>
    <property type="match status" value="1"/>
</dbReference>
<protein>
    <recommendedName>
        <fullName evidence="1">GST N-terminal domain-containing protein</fullName>
    </recommendedName>
</protein>
<dbReference type="CDD" id="cd00570">
    <property type="entry name" value="GST_N_family"/>
    <property type="match status" value="1"/>
</dbReference>
<evidence type="ECO:0000313" key="2">
    <source>
        <dbReference type="EMBL" id="CEM18441.1"/>
    </source>
</evidence>
<organism evidence="2 3">
    <name type="scientific">Vitrella brassicaformis (strain CCMP3155)</name>
    <dbReference type="NCBI Taxonomy" id="1169540"/>
    <lineage>
        <taxon>Eukaryota</taxon>
        <taxon>Sar</taxon>
        <taxon>Alveolata</taxon>
        <taxon>Colpodellida</taxon>
        <taxon>Vitrellaceae</taxon>
        <taxon>Vitrella</taxon>
    </lineage>
</organism>
<dbReference type="InterPro" id="IPR050983">
    <property type="entry name" value="GST_Omega/HSP26"/>
</dbReference>
<dbReference type="InterPro" id="IPR036249">
    <property type="entry name" value="Thioredoxin-like_sf"/>
</dbReference>
<dbReference type="Proteomes" id="UP000041254">
    <property type="component" value="Unassembled WGS sequence"/>
</dbReference>
<gene>
    <name evidence="2" type="ORF">Vbra_21691</name>
</gene>
<dbReference type="OrthoDB" id="424403at2759"/>
<reference evidence="2 3" key="1">
    <citation type="submission" date="2014-11" db="EMBL/GenBank/DDBJ databases">
        <authorList>
            <person name="Zhu J."/>
            <person name="Qi W."/>
            <person name="Song R."/>
        </authorList>
    </citation>
    <scope>NUCLEOTIDE SEQUENCE [LARGE SCALE GENOMIC DNA]</scope>
</reference>
<dbReference type="PROSITE" id="PS50404">
    <property type="entry name" value="GST_NTER"/>
    <property type="match status" value="1"/>
</dbReference>
<dbReference type="EMBL" id="CDMY01000500">
    <property type="protein sequence ID" value="CEM18441.1"/>
    <property type="molecule type" value="Genomic_DNA"/>
</dbReference>
<dbReference type="Gene3D" id="3.40.30.10">
    <property type="entry name" value="Glutaredoxin"/>
    <property type="match status" value="1"/>
</dbReference>
<proteinExistence type="predicted"/>
<dbReference type="PANTHER" id="PTHR43968">
    <property type="match status" value="1"/>
</dbReference>
<dbReference type="GO" id="GO:0005737">
    <property type="term" value="C:cytoplasm"/>
    <property type="evidence" value="ECO:0007669"/>
    <property type="project" value="TreeGrafter"/>
</dbReference>
<dbReference type="Pfam" id="PF13409">
    <property type="entry name" value="GST_N_2"/>
    <property type="match status" value="1"/>
</dbReference>
<evidence type="ECO:0000313" key="3">
    <source>
        <dbReference type="Proteomes" id="UP000041254"/>
    </source>
</evidence>
<name>A0A0G4FU56_VITBC</name>
<keyword evidence="3" id="KW-1185">Reference proteome</keyword>
<dbReference type="AlphaFoldDB" id="A0A0G4FU56"/>